<organism evidence="11 12">
    <name type="scientific">Acanthaster planci</name>
    <name type="common">Crown-of-thorns starfish</name>
    <dbReference type="NCBI Taxonomy" id="133434"/>
    <lineage>
        <taxon>Eukaryota</taxon>
        <taxon>Metazoa</taxon>
        <taxon>Echinodermata</taxon>
        <taxon>Eleutherozoa</taxon>
        <taxon>Asterozoa</taxon>
        <taxon>Asteroidea</taxon>
        <taxon>Valvatacea</taxon>
        <taxon>Valvatida</taxon>
        <taxon>Acanthasteridae</taxon>
        <taxon>Acanthaster</taxon>
    </lineage>
</organism>
<proteinExistence type="predicted"/>
<dbReference type="SUPFAM" id="SSF81321">
    <property type="entry name" value="Family A G protein-coupled receptor-like"/>
    <property type="match status" value="1"/>
</dbReference>
<keyword evidence="8" id="KW-0807">Transducer</keyword>
<comment type="subcellular location">
    <subcellularLocation>
        <location evidence="1">Cell membrane</location>
        <topology evidence="1">Multi-pass membrane protein</topology>
    </subcellularLocation>
</comment>
<dbReference type="InterPro" id="IPR017452">
    <property type="entry name" value="GPCR_Rhodpsn_7TM"/>
</dbReference>
<dbReference type="KEGG" id="aplc:110978986"/>
<evidence type="ECO:0000256" key="1">
    <source>
        <dbReference type="ARBA" id="ARBA00004651"/>
    </source>
</evidence>
<keyword evidence="4 9" id="KW-1133">Transmembrane helix</keyword>
<feature type="transmembrane region" description="Helical" evidence="9">
    <location>
        <begin position="66"/>
        <end position="87"/>
    </location>
</feature>
<dbReference type="OMA" id="WLYREIT"/>
<evidence type="ECO:0000313" key="11">
    <source>
        <dbReference type="Proteomes" id="UP000694845"/>
    </source>
</evidence>
<name>A0A8B7YA33_ACAPL</name>
<dbReference type="InterPro" id="IPR050569">
    <property type="entry name" value="TAAR"/>
</dbReference>
<dbReference type="Proteomes" id="UP000694845">
    <property type="component" value="Unplaced"/>
</dbReference>
<keyword evidence="3 9" id="KW-0812">Transmembrane</keyword>
<evidence type="ECO:0000259" key="10">
    <source>
        <dbReference type="PROSITE" id="PS50262"/>
    </source>
</evidence>
<evidence type="ECO:0000256" key="4">
    <source>
        <dbReference type="ARBA" id="ARBA00022989"/>
    </source>
</evidence>
<sequence>MNCNSFYFDSSKNEICLDNCGGMESASDIVKSTVVGTMALLIIVGNIFCVVVLWKTKEIHFISRLFMASLTATDLTFGFLVVLPVAFSSAYNKWPVNHDFMCQFHEAATSILGGALTMSLLGISIDRWIAVSKPLRYSTIVTQKRALILITVLWILPLLFRLISTPAIGAYKLQFQSDSDMCWMCTRQTGHTVYTAGVGLFMLTPFVTTLFIYARLLRIARRLARRIQPNSVPRNMDGEVFSAHAKSAITFLLITATFGICWMPFTGVWLYREITGENTHKYIVIFAEMTAFSSSWLDCLVYYYRSRAFKQTARTMIRKLCCKLRRQNTEQLSTIRTINVREANELECSTTSDWK</sequence>
<dbReference type="CDD" id="cd00637">
    <property type="entry name" value="7tm_classA_rhodopsin-like"/>
    <property type="match status" value="1"/>
</dbReference>
<evidence type="ECO:0000256" key="5">
    <source>
        <dbReference type="ARBA" id="ARBA00023040"/>
    </source>
</evidence>
<dbReference type="PANTHER" id="PTHR24249">
    <property type="entry name" value="HISTAMINE RECEPTOR-RELATED G-PROTEIN COUPLED RECEPTOR"/>
    <property type="match status" value="1"/>
</dbReference>
<keyword evidence="7" id="KW-0675">Receptor</keyword>
<reference evidence="12" key="1">
    <citation type="submission" date="2025-08" db="UniProtKB">
        <authorList>
            <consortium name="RefSeq"/>
        </authorList>
    </citation>
    <scope>IDENTIFICATION</scope>
</reference>
<dbReference type="Pfam" id="PF00001">
    <property type="entry name" value="7tm_1"/>
    <property type="match status" value="1"/>
</dbReference>
<dbReference type="RefSeq" id="XP_022090103.1">
    <property type="nucleotide sequence ID" value="XM_022234411.1"/>
</dbReference>
<evidence type="ECO:0000256" key="7">
    <source>
        <dbReference type="ARBA" id="ARBA00023170"/>
    </source>
</evidence>
<dbReference type="InterPro" id="IPR000276">
    <property type="entry name" value="GPCR_Rhodpsn"/>
</dbReference>
<evidence type="ECO:0000256" key="6">
    <source>
        <dbReference type="ARBA" id="ARBA00023136"/>
    </source>
</evidence>
<protein>
    <submittedName>
        <fullName evidence="12">Adenosine receptor A2a-like</fullName>
    </submittedName>
</protein>
<evidence type="ECO:0000256" key="9">
    <source>
        <dbReference type="SAM" id="Phobius"/>
    </source>
</evidence>
<feature type="transmembrane region" description="Helical" evidence="9">
    <location>
        <begin position="191"/>
        <end position="216"/>
    </location>
</feature>
<dbReference type="GO" id="GO:0004930">
    <property type="term" value="F:G protein-coupled receptor activity"/>
    <property type="evidence" value="ECO:0007669"/>
    <property type="project" value="UniProtKB-KW"/>
</dbReference>
<feature type="transmembrane region" description="Helical" evidence="9">
    <location>
        <begin position="283"/>
        <end position="304"/>
    </location>
</feature>
<evidence type="ECO:0000256" key="2">
    <source>
        <dbReference type="ARBA" id="ARBA00022475"/>
    </source>
</evidence>
<gene>
    <name evidence="12" type="primary">LOC110978986</name>
</gene>
<evidence type="ECO:0000313" key="12">
    <source>
        <dbReference type="RefSeq" id="XP_022090103.1"/>
    </source>
</evidence>
<keyword evidence="5" id="KW-0297">G-protein coupled receptor</keyword>
<dbReference type="AlphaFoldDB" id="A0A8B7YA33"/>
<accession>A0A8B7YA33</accession>
<dbReference type="OrthoDB" id="6376512at2759"/>
<dbReference type="PANTHER" id="PTHR24249:SF424">
    <property type="entry name" value="G-PROTEIN COUPLED RECEPTORS FAMILY 1 PROFILE DOMAIN-CONTAINING PROTEIN"/>
    <property type="match status" value="1"/>
</dbReference>
<dbReference type="PRINTS" id="PR00237">
    <property type="entry name" value="GPCRRHODOPSN"/>
</dbReference>
<feature type="transmembrane region" description="Helical" evidence="9">
    <location>
        <begin position="251"/>
        <end position="271"/>
    </location>
</feature>
<evidence type="ECO:0000256" key="3">
    <source>
        <dbReference type="ARBA" id="ARBA00022692"/>
    </source>
</evidence>
<feature type="transmembrane region" description="Helical" evidence="9">
    <location>
        <begin position="107"/>
        <end position="125"/>
    </location>
</feature>
<keyword evidence="6 9" id="KW-0472">Membrane</keyword>
<dbReference type="GO" id="GO:0005886">
    <property type="term" value="C:plasma membrane"/>
    <property type="evidence" value="ECO:0007669"/>
    <property type="project" value="UniProtKB-SubCell"/>
</dbReference>
<feature type="domain" description="G-protein coupled receptors family 1 profile" evidence="10">
    <location>
        <begin position="45"/>
        <end position="302"/>
    </location>
</feature>
<evidence type="ECO:0000256" key="8">
    <source>
        <dbReference type="ARBA" id="ARBA00023224"/>
    </source>
</evidence>
<keyword evidence="11" id="KW-1185">Reference proteome</keyword>
<dbReference type="PROSITE" id="PS50262">
    <property type="entry name" value="G_PROTEIN_RECEP_F1_2"/>
    <property type="match status" value="1"/>
</dbReference>
<feature type="transmembrane region" description="Helical" evidence="9">
    <location>
        <begin position="33"/>
        <end position="54"/>
    </location>
</feature>
<dbReference type="GeneID" id="110978986"/>
<feature type="transmembrane region" description="Helical" evidence="9">
    <location>
        <begin position="146"/>
        <end position="171"/>
    </location>
</feature>
<dbReference type="Gene3D" id="1.20.1070.10">
    <property type="entry name" value="Rhodopsin 7-helix transmembrane proteins"/>
    <property type="match status" value="1"/>
</dbReference>
<keyword evidence="2" id="KW-1003">Cell membrane</keyword>